<feature type="signal peptide" evidence="3">
    <location>
        <begin position="1"/>
        <end position="25"/>
    </location>
</feature>
<dbReference type="SUPFAM" id="SSF81296">
    <property type="entry name" value="E set domains"/>
    <property type="match status" value="1"/>
</dbReference>
<dbReference type="InterPro" id="IPR014756">
    <property type="entry name" value="Ig_E-set"/>
</dbReference>
<feature type="chain" id="PRO_5045827753" description="CopC domain-containing protein" evidence="3">
    <location>
        <begin position="26"/>
        <end position="75"/>
    </location>
</feature>
<accession>A0ABQ5ZZJ5</accession>
<keyword evidence="1 3" id="KW-0732">Signal</keyword>
<evidence type="ECO:0000313" key="5">
    <source>
        <dbReference type="EMBL" id="GLR65374.1"/>
    </source>
</evidence>
<keyword evidence="6" id="KW-1185">Reference proteome</keyword>
<reference evidence="6" key="1">
    <citation type="journal article" date="2019" name="Int. J. Syst. Evol. Microbiol.">
        <title>The Global Catalogue of Microorganisms (GCM) 10K type strain sequencing project: providing services to taxonomists for standard genome sequencing and annotation.</title>
        <authorList>
            <consortium name="The Broad Institute Genomics Platform"/>
            <consortium name="The Broad Institute Genome Sequencing Center for Infectious Disease"/>
            <person name="Wu L."/>
            <person name="Ma J."/>
        </authorList>
    </citation>
    <scope>NUCLEOTIDE SEQUENCE [LARGE SCALE GENOMIC DNA]</scope>
    <source>
        <strain evidence="6">NBRC 112502</strain>
    </source>
</reference>
<name>A0ABQ5ZZJ5_9PROT</name>
<evidence type="ECO:0000256" key="1">
    <source>
        <dbReference type="ARBA" id="ARBA00022729"/>
    </source>
</evidence>
<organism evidence="5 6">
    <name type="scientific">Acidocella aquatica</name>
    <dbReference type="NCBI Taxonomy" id="1922313"/>
    <lineage>
        <taxon>Bacteria</taxon>
        <taxon>Pseudomonadati</taxon>
        <taxon>Pseudomonadota</taxon>
        <taxon>Alphaproteobacteria</taxon>
        <taxon>Acetobacterales</taxon>
        <taxon>Acidocellaceae</taxon>
        <taxon>Acidocella</taxon>
    </lineage>
</organism>
<evidence type="ECO:0000259" key="4">
    <source>
        <dbReference type="Pfam" id="PF04234"/>
    </source>
</evidence>
<keyword evidence="2" id="KW-0186">Copper</keyword>
<gene>
    <name evidence="5" type="ORF">GCM10010909_00520</name>
</gene>
<evidence type="ECO:0000256" key="2">
    <source>
        <dbReference type="ARBA" id="ARBA00023008"/>
    </source>
</evidence>
<dbReference type="Pfam" id="PF04234">
    <property type="entry name" value="CopC"/>
    <property type="match status" value="1"/>
</dbReference>
<dbReference type="InterPro" id="IPR007348">
    <property type="entry name" value="CopC_dom"/>
</dbReference>
<dbReference type="Gene3D" id="2.60.40.1220">
    <property type="match status" value="1"/>
</dbReference>
<proteinExistence type="predicted"/>
<dbReference type="Proteomes" id="UP001156641">
    <property type="component" value="Unassembled WGS sequence"/>
</dbReference>
<sequence length="75" mass="7863">MRILAVIALAFTILTIKTGSAFAHAYPVHETPPANAVLKASPKIVSITFTEGVNAHFSGIIVTDANGQREVAGFV</sequence>
<dbReference type="RefSeq" id="WP_284255869.1">
    <property type="nucleotide sequence ID" value="NZ_BSOS01000003.1"/>
</dbReference>
<feature type="domain" description="CopC" evidence="4">
    <location>
        <begin position="24"/>
        <end position="71"/>
    </location>
</feature>
<comment type="caution">
    <text evidence="5">The sequence shown here is derived from an EMBL/GenBank/DDBJ whole genome shotgun (WGS) entry which is preliminary data.</text>
</comment>
<evidence type="ECO:0000256" key="3">
    <source>
        <dbReference type="SAM" id="SignalP"/>
    </source>
</evidence>
<protein>
    <recommendedName>
        <fullName evidence="4">CopC domain-containing protein</fullName>
    </recommendedName>
</protein>
<evidence type="ECO:0000313" key="6">
    <source>
        <dbReference type="Proteomes" id="UP001156641"/>
    </source>
</evidence>
<dbReference type="InterPro" id="IPR014755">
    <property type="entry name" value="Cu-Rt/internalin_Ig-like"/>
</dbReference>
<dbReference type="EMBL" id="BSOS01000003">
    <property type="protein sequence ID" value="GLR65374.1"/>
    <property type="molecule type" value="Genomic_DNA"/>
</dbReference>